<dbReference type="PATRIC" id="fig|570156.3.peg.840"/>
<evidence type="ECO:0000256" key="7">
    <source>
        <dbReference type="ARBA" id="ARBA00022989"/>
    </source>
</evidence>
<dbReference type="GO" id="GO:0015627">
    <property type="term" value="C:type II protein secretion system complex"/>
    <property type="evidence" value="ECO:0007669"/>
    <property type="project" value="InterPro"/>
</dbReference>
<evidence type="ECO:0000256" key="1">
    <source>
        <dbReference type="ARBA" id="ARBA00004377"/>
    </source>
</evidence>
<dbReference type="InterPro" id="IPR045584">
    <property type="entry name" value="Pilin-like"/>
</dbReference>
<proteinExistence type="inferred from homology"/>
<accession>A0A0P7EIS1</accession>
<name>A0A0P7EIS1_9GAMM</name>
<evidence type="ECO:0000256" key="8">
    <source>
        <dbReference type="ARBA" id="ARBA00023136"/>
    </source>
</evidence>
<keyword evidence="7" id="KW-1133">Transmembrane helix</keyword>
<keyword evidence="4" id="KW-0488">Methylation</keyword>
<evidence type="ECO:0000256" key="3">
    <source>
        <dbReference type="ARBA" id="ARBA00022475"/>
    </source>
</evidence>
<sequence length="157" mass="17762">MVLIAILSLLLHFALFEFKPMLAKNRLDNRVHEIKRALHFARLKAQSSGSRVTFCALNNNRCEKKLWHKSLTVFVDRGNIGIFENSDTILLELEAINSLDMFTYPRNSVTFGPSGIPMALNNGTFLYCPEYKKESLKGLSITISPIGRARVIDTDKC</sequence>
<dbReference type="InterPro" id="IPR022346">
    <property type="entry name" value="T2SS_GspH"/>
</dbReference>
<evidence type="ECO:0000256" key="10">
    <source>
        <dbReference type="ARBA" id="ARBA00030775"/>
    </source>
</evidence>
<gene>
    <name evidence="12" type="ORF">AOG27_04285</name>
</gene>
<comment type="subcellular location">
    <subcellularLocation>
        <location evidence="1">Cell inner membrane</location>
        <topology evidence="1">Single-pass membrane protein</topology>
    </subcellularLocation>
</comment>
<keyword evidence="3" id="KW-1003">Cell membrane</keyword>
<organism evidence="12 13">
    <name type="scientific">Pseudoalteromonas lipolytica</name>
    <dbReference type="NCBI Taxonomy" id="570156"/>
    <lineage>
        <taxon>Bacteria</taxon>
        <taxon>Pseudomonadati</taxon>
        <taxon>Pseudomonadota</taxon>
        <taxon>Gammaproteobacteria</taxon>
        <taxon>Alteromonadales</taxon>
        <taxon>Pseudoalteromonadaceae</taxon>
        <taxon>Pseudoalteromonas</taxon>
    </lineage>
</organism>
<reference evidence="12 13" key="1">
    <citation type="submission" date="2015-09" db="EMBL/GenBank/DDBJ databases">
        <title>Draft Genome Sequence of Pseudoalteromonas lipolytica UCD-48B.</title>
        <authorList>
            <person name="Krusor M."/>
            <person name="Coil D.A."/>
            <person name="Lang J.M."/>
            <person name="Eisen J.A."/>
            <person name="Alexiev A."/>
        </authorList>
    </citation>
    <scope>NUCLEOTIDE SEQUENCE [LARGE SCALE GENOMIC DNA]</scope>
    <source>
        <strain evidence="12 13">UCD-48B</strain>
    </source>
</reference>
<keyword evidence="5" id="KW-0997">Cell inner membrane</keyword>
<dbReference type="AlphaFoldDB" id="A0A0P7EIS1"/>
<protein>
    <recommendedName>
        <fullName evidence="2">Type II secretion system protein H</fullName>
    </recommendedName>
    <alternativeName>
        <fullName evidence="10">General secretion pathway protein H</fullName>
    </alternativeName>
</protein>
<evidence type="ECO:0000256" key="2">
    <source>
        <dbReference type="ARBA" id="ARBA00021549"/>
    </source>
</evidence>
<evidence type="ECO:0000256" key="5">
    <source>
        <dbReference type="ARBA" id="ARBA00022519"/>
    </source>
</evidence>
<evidence type="ECO:0000313" key="13">
    <source>
        <dbReference type="Proteomes" id="UP000050378"/>
    </source>
</evidence>
<evidence type="ECO:0000256" key="6">
    <source>
        <dbReference type="ARBA" id="ARBA00022692"/>
    </source>
</evidence>
<evidence type="ECO:0000256" key="4">
    <source>
        <dbReference type="ARBA" id="ARBA00022481"/>
    </source>
</evidence>
<evidence type="ECO:0000259" key="11">
    <source>
        <dbReference type="Pfam" id="PF12019"/>
    </source>
</evidence>
<keyword evidence="8" id="KW-0472">Membrane</keyword>
<dbReference type="EMBL" id="LJTC01000002">
    <property type="protein sequence ID" value="KPM84991.1"/>
    <property type="molecule type" value="Genomic_DNA"/>
</dbReference>
<comment type="caution">
    <text evidence="12">The sequence shown here is derived from an EMBL/GenBank/DDBJ whole genome shotgun (WGS) entry which is preliminary data.</text>
</comment>
<dbReference type="SUPFAM" id="SSF54523">
    <property type="entry name" value="Pili subunits"/>
    <property type="match status" value="1"/>
</dbReference>
<evidence type="ECO:0000256" key="9">
    <source>
        <dbReference type="ARBA" id="ARBA00025772"/>
    </source>
</evidence>
<dbReference type="Gene3D" id="3.55.40.10">
    <property type="entry name" value="minor pseudopilin epsh domain"/>
    <property type="match status" value="1"/>
</dbReference>
<comment type="similarity">
    <text evidence="9">Belongs to the GSP H family.</text>
</comment>
<dbReference type="STRING" id="570156.AOG27_04285"/>
<dbReference type="GO" id="GO:0015628">
    <property type="term" value="P:protein secretion by the type II secretion system"/>
    <property type="evidence" value="ECO:0007669"/>
    <property type="project" value="InterPro"/>
</dbReference>
<feature type="domain" description="General secretion pathway GspH" evidence="11">
    <location>
        <begin position="32"/>
        <end position="147"/>
    </location>
</feature>
<keyword evidence="6" id="KW-0812">Transmembrane</keyword>
<dbReference type="Proteomes" id="UP000050378">
    <property type="component" value="Unassembled WGS sequence"/>
</dbReference>
<dbReference type="GO" id="GO:0005886">
    <property type="term" value="C:plasma membrane"/>
    <property type="evidence" value="ECO:0007669"/>
    <property type="project" value="UniProtKB-SubCell"/>
</dbReference>
<evidence type="ECO:0000313" key="12">
    <source>
        <dbReference type="EMBL" id="KPM84991.1"/>
    </source>
</evidence>
<dbReference type="Pfam" id="PF12019">
    <property type="entry name" value="GspH"/>
    <property type="match status" value="1"/>
</dbReference>